<dbReference type="InterPro" id="IPR036390">
    <property type="entry name" value="WH_DNA-bd_sf"/>
</dbReference>
<reference evidence="2 3" key="1">
    <citation type="submission" date="2018-12" db="EMBL/GenBank/DDBJ databases">
        <authorList>
            <consortium name="Pathogen Informatics"/>
        </authorList>
    </citation>
    <scope>NUCLEOTIDE SEQUENCE [LARGE SCALE GENOMIC DNA]</scope>
    <source>
        <strain evidence="2 3">NCTC10437</strain>
    </source>
</reference>
<dbReference type="InterPro" id="IPR036388">
    <property type="entry name" value="WH-like_DNA-bd_sf"/>
</dbReference>
<evidence type="ECO:0000313" key="2">
    <source>
        <dbReference type="EMBL" id="VEG58465.1"/>
    </source>
</evidence>
<dbReference type="GO" id="GO:0006950">
    <property type="term" value="P:response to stress"/>
    <property type="evidence" value="ECO:0007669"/>
    <property type="project" value="TreeGrafter"/>
</dbReference>
<dbReference type="PROSITE" id="PS50995">
    <property type="entry name" value="HTH_MARR_2"/>
    <property type="match status" value="1"/>
</dbReference>
<dbReference type="Proteomes" id="UP000279306">
    <property type="component" value="Chromosome"/>
</dbReference>
<gene>
    <name evidence="2" type="ORF">NCTC10437_05497</name>
</gene>
<dbReference type="STRING" id="1791.GCA_001049355_00942"/>
<keyword evidence="3" id="KW-1185">Reference proteome</keyword>
<accession>A0A3S4S7Z9</accession>
<dbReference type="GO" id="GO:0003700">
    <property type="term" value="F:DNA-binding transcription factor activity"/>
    <property type="evidence" value="ECO:0007669"/>
    <property type="project" value="InterPro"/>
</dbReference>
<dbReference type="SMART" id="SM00347">
    <property type="entry name" value="HTH_MARR"/>
    <property type="match status" value="1"/>
</dbReference>
<dbReference type="SUPFAM" id="SSF46785">
    <property type="entry name" value="Winged helix' DNA-binding domain"/>
    <property type="match status" value="1"/>
</dbReference>
<name>A0A3S4S7Z9_MYCAU</name>
<evidence type="ECO:0000259" key="1">
    <source>
        <dbReference type="PROSITE" id="PS50995"/>
    </source>
</evidence>
<organism evidence="2 3">
    <name type="scientific">Mycolicibacterium aurum</name>
    <name type="common">Mycobacterium aurum</name>
    <dbReference type="NCBI Taxonomy" id="1791"/>
    <lineage>
        <taxon>Bacteria</taxon>
        <taxon>Bacillati</taxon>
        <taxon>Actinomycetota</taxon>
        <taxon>Actinomycetes</taxon>
        <taxon>Mycobacteriales</taxon>
        <taxon>Mycobacteriaceae</taxon>
        <taxon>Mycolicibacterium</taxon>
    </lineage>
</organism>
<proteinExistence type="predicted"/>
<dbReference type="InterPro" id="IPR000835">
    <property type="entry name" value="HTH_MarR-typ"/>
</dbReference>
<dbReference type="InterPro" id="IPR039422">
    <property type="entry name" value="MarR/SlyA-like"/>
</dbReference>
<dbReference type="EMBL" id="LR134356">
    <property type="protein sequence ID" value="VEG58465.1"/>
    <property type="molecule type" value="Genomic_DNA"/>
</dbReference>
<dbReference type="Pfam" id="PF12802">
    <property type="entry name" value="MarR_2"/>
    <property type="match status" value="1"/>
</dbReference>
<dbReference type="PANTHER" id="PTHR33164">
    <property type="entry name" value="TRANSCRIPTIONAL REGULATOR, MARR FAMILY"/>
    <property type="match status" value="1"/>
</dbReference>
<protein>
    <submittedName>
        <fullName evidence="2">Transcriptional regulator</fullName>
    </submittedName>
</protein>
<dbReference type="AlphaFoldDB" id="A0A3S4S7Z9"/>
<evidence type="ECO:0000313" key="3">
    <source>
        <dbReference type="Proteomes" id="UP000279306"/>
    </source>
</evidence>
<dbReference type="PANTHER" id="PTHR33164:SF103">
    <property type="entry name" value="REGULATORY PROTEIN MARR"/>
    <property type="match status" value="1"/>
</dbReference>
<dbReference type="Gene3D" id="1.10.10.10">
    <property type="entry name" value="Winged helix-like DNA-binding domain superfamily/Winged helix DNA-binding domain"/>
    <property type="match status" value="1"/>
</dbReference>
<dbReference type="KEGG" id="mauu:NCTC10437_05497"/>
<sequence>MATVASLNPLESNNLCYRGIVGGVDVHTDLAGQLFGIVGRFRRQLRRSTRGGFDTDGLTQSQVELLRLVGRQPGISVREAAAELALAPNTASTLVSRLVGDGMLVRTVDPADRRVGRLQLTEPAQQIADESRAARRAALAEVLDRLDADERADLARGLAVLSQITRMLQKETTP</sequence>
<feature type="domain" description="HTH marR-type" evidence="1">
    <location>
        <begin position="27"/>
        <end position="163"/>
    </location>
</feature>